<feature type="compositionally biased region" description="Basic and acidic residues" evidence="1">
    <location>
        <begin position="101"/>
        <end position="114"/>
    </location>
</feature>
<reference evidence="3" key="2">
    <citation type="journal article" date="2013" name="Nat. Commun.">
        <title>Genome of the Chinese tree shrew.</title>
        <authorList>
            <person name="Fan Y."/>
            <person name="Huang Z.Y."/>
            <person name="Cao C.C."/>
            <person name="Chen C.S."/>
            <person name="Chen Y.X."/>
            <person name="Fan D.D."/>
            <person name="He J."/>
            <person name="Hou H.L."/>
            <person name="Hu L."/>
            <person name="Hu X.T."/>
            <person name="Jiang X.T."/>
            <person name="Lai R."/>
            <person name="Lang Y.S."/>
            <person name="Liang B."/>
            <person name="Liao S.G."/>
            <person name="Mu D."/>
            <person name="Ma Y.Y."/>
            <person name="Niu Y.Y."/>
            <person name="Sun X.Q."/>
            <person name="Xia J.Q."/>
            <person name="Xiao J."/>
            <person name="Xiong Z.Q."/>
            <person name="Xu L."/>
            <person name="Yang L."/>
            <person name="Zhang Y."/>
            <person name="Zhao W."/>
            <person name="Zhao X.D."/>
            <person name="Zheng Y.T."/>
            <person name="Zhou J.M."/>
            <person name="Zhu Y.B."/>
            <person name="Zhang G.J."/>
            <person name="Wang J."/>
            <person name="Yao Y.G."/>
        </authorList>
    </citation>
    <scope>NUCLEOTIDE SEQUENCE [LARGE SCALE GENOMIC DNA]</scope>
</reference>
<accession>L9L9J4</accession>
<reference evidence="3" key="1">
    <citation type="submission" date="2012-07" db="EMBL/GenBank/DDBJ databases">
        <title>Genome of the Chinese tree shrew, a rising model animal genetically related to primates.</title>
        <authorList>
            <person name="Zhang G."/>
            <person name="Fan Y."/>
            <person name="Yao Y."/>
            <person name="Huang Z."/>
        </authorList>
    </citation>
    <scope>NUCLEOTIDE SEQUENCE [LARGE SCALE GENOMIC DNA]</scope>
</reference>
<dbReference type="InParanoid" id="L9L9J4"/>
<feature type="region of interest" description="Disordered" evidence="1">
    <location>
        <begin position="51"/>
        <end position="114"/>
    </location>
</feature>
<dbReference type="AlphaFoldDB" id="L9L9J4"/>
<keyword evidence="3" id="KW-1185">Reference proteome</keyword>
<protein>
    <submittedName>
        <fullName evidence="2">Uncharacterized protein</fullName>
    </submittedName>
</protein>
<dbReference type="EMBL" id="KB320453">
    <property type="protein sequence ID" value="ELW71780.1"/>
    <property type="molecule type" value="Genomic_DNA"/>
</dbReference>
<evidence type="ECO:0000256" key="1">
    <source>
        <dbReference type="SAM" id="MobiDB-lite"/>
    </source>
</evidence>
<proteinExistence type="predicted"/>
<name>L9L9J4_TUPCH</name>
<feature type="compositionally biased region" description="Basic residues" evidence="1">
    <location>
        <begin position="81"/>
        <end position="100"/>
    </location>
</feature>
<gene>
    <name evidence="2" type="ORF">TREES_T100000086</name>
</gene>
<dbReference type="Proteomes" id="UP000011518">
    <property type="component" value="Unassembled WGS sequence"/>
</dbReference>
<organism evidence="2 3">
    <name type="scientific">Tupaia chinensis</name>
    <name type="common">Chinese tree shrew</name>
    <name type="synonym">Tupaia belangeri chinensis</name>
    <dbReference type="NCBI Taxonomy" id="246437"/>
    <lineage>
        <taxon>Eukaryota</taxon>
        <taxon>Metazoa</taxon>
        <taxon>Chordata</taxon>
        <taxon>Craniata</taxon>
        <taxon>Vertebrata</taxon>
        <taxon>Euteleostomi</taxon>
        <taxon>Mammalia</taxon>
        <taxon>Eutheria</taxon>
        <taxon>Euarchontoglires</taxon>
        <taxon>Scandentia</taxon>
        <taxon>Tupaiidae</taxon>
        <taxon>Tupaia</taxon>
    </lineage>
</organism>
<evidence type="ECO:0000313" key="3">
    <source>
        <dbReference type="Proteomes" id="UP000011518"/>
    </source>
</evidence>
<sequence length="114" mass="13615">MRLERLQKGYFNHINKIQGKNYVRVDDVCLSVEHWSGIGVSGQFMKMYFHPSTHTHVPNNTGSDMQTMNTHTQGKKEEEKKRKKKKRGEKKKKKKKKNEKKKNEKEEEEKKKQI</sequence>
<feature type="compositionally biased region" description="Polar residues" evidence="1">
    <location>
        <begin position="52"/>
        <end position="72"/>
    </location>
</feature>
<evidence type="ECO:0000313" key="2">
    <source>
        <dbReference type="EMBL" id="ELW71780.1"/>
    </source>
</evidence>